<dbReference type="GO" id="GO:0004222">
    <property type="term" value="F:metalloendopeptidase activity"/>
    <property type="evidence" value="ECO:0007669"/>
    <property type="project" value="UniProtKB-EC"/>
</dbReference>
<proteinExistence type="inferred from homology"/>
<comment type="similarity">
    <text evidence="4 14">Belongs to the peptidase M16 family.</text>
</comment>
<dbReference type="GO" id="GO:0006508">
    <property type="term" value="P:proteolysis"/>
    <property type="evidence" value="ECO:0007669"/>
    <property type="project" value="UniProtKB-KW"/>
</dbReference>
<evidence type="ECO:0000256" key="1">
    <source>
        <dbReference type="ARBA" id="ARBA00001098"/>
    </source>
</evidence>
<evidence type="ECO:0000256" key="12">
    <source>
        <dbReference type="ARBA" id="ARBA00023128"/>
    </source>
</evidence>
<dbReference type="PROSITE" id="PS00143">
    <property type="entry name" value="INSULINASE"/>
    <property type="match status" value="1"/>
</dbReference>
<organism evidence="17">
    <name type="scientific">Tetraselmis sp. GSL018</name>
    <dbReference type="NCBI Taxonomy" id="582737"/>
    <lineage>
        <taxon>Eukaryota</taxon>
        <taxon>Viridiplantae</taxon>
        <taxon>Chlorophyta</taxon>
        <taxon>core chlorophytes</taxon>
        <taxon>Chlorodendrophyceae</taxon>
        <taxon>Chlorodendrales</taxon>
        <taxon>Chlorodendraceae</taxon>
        <taxon>Tetraselmis</taxon>
    </lineage>
</organism>
<dbReference type="GO" id="GO:0005759">
    <property type="term" value="C:mitochondrial matrix"/>
    <property type="evidence" value="ECO:0007669"/>
    <property type="project" value="UniProtKB-ARBA"/>
</dbReference>
<evidence type="ECO:0000256" key="13">
    <source>
        <dbReference type="ARBA" id="ARBA00031018"/>
    </source>
</evidence>
<evidence type="ECO:0000313" key="17">
    <source>
        <dbReference type="EMBL" id="JAC78306.1"/>
    </source>
</evidence>
<comment type="cofactor">
    <cofactor evidence="2">
        <name>Zn(2+)</name>
        <dbReference type="ChEBI" id="CHEBI:29105"/>
    </cofactor>
</comment>
<dbReference type="FunFam" id="3.30.830.10:FF:000002">
    <property type="entry name" value="Mitochondrial-processing peptidase subunit beta"/>
    <property type="match status" value="1"/>
</dbReference>
<dbReference type="PANTHER" id="PTHR11851:SF149">
    <property type="entry name" value="GH01077P"/>
    <property type="match status" value="1"/>
</dbReference>
<dbReference type="SUPFAM" id="SSF63411">
    <property type="entry name" value="LuxS/MPP-like metallohydrolase"/>
    <property type="match status" value="2"/>
</dbReference>
<evidence type="ECO:0000256" key="2">
    <source>
        <dbReference type="ARBA" id="ARBA00001947"/>
    </source>
</evidence>
<evidence type="ECO:0000256" key="7">
    <source>
        <dbReference type="ARBA" id="ARBA00022723"/>
    </source>
</evidence>
<dbReference type="InterPro" id="IPR001431">
    <property type="entry name" value="Pept_M16_Zn_BS"/>
</dbReference>
<comment type="subcellular location">
    <subcellularLocation>
        <location evidence="3">Mitochondrion</location>
    </subcellularLocation>
</comment>
<gene>
    <name evidence="17" type="primary">PMPCB</name>
    <name evidence="17" type="ORF">TSPGSL018_15478</name>
</gene>
<feature type="domain" description="Peptidase M16 C-terminal" evidence="16">
    <location>
        <begin position="264"/>
        <end position="448"/>
    </location>
</feature>
<evidence type="ECO:0000256" key="10">
    <source>
        <dbReference type="ARBA" id="ARBA00022946"/>
    </source>
</evidence>
<evidence type="ECO:0000256" key="8">
    <source>
        <dbReference type="ARBA" id="ARBA00022801"/>
    </source>
</evidence>
<sequence length="534" mass="58959">PLTASITRPWKSSKLSQLQDLWDKLLSCCSSMVTRRVATTVANYVRASNVFGVRAAGFKSACVVESAVPATADDSPFLRHGTPEPQTLTHEAALGYIPPTKVTTLANGFRVGTEATPHANTATVGLWINAGTRYETAENNGAAHFLEHMSFKGTKSRSLMHLEVGVEDMGAHLNAYTSREQTCYYTKVVKEDIPKVVDILSDILQNSQIDENAIENERKVILREMQEIEGVPMEVMFDHLHATAFQHSPLGQTILGSAENVQTLTRGDLVDYIATHYSAPRIVLSAAGAVDHEQMVGLAEKHFSGLPTGSVTVDELLNKDPAKFTGSMVEISNPDMPQVHLALAFKGVSWKDPDSIALMVMQTMLGGWNSNLTAGVHMGSRVAQLMAANNLCNSYMAFNTNYLDTGLFGMYAVGAPETAEDMAWVMINNLTRMVYTVEEDSLMRARNQIKAQILFSQDGTSGVAEDIGRQLLVYGRRIPKEELFARIDAVTPDAVRRVAERVIYNKDLAIVAMGSTQNVPDYQWFRRRTFWLRY</sequence>
<evidence type="ECO:0000256" key="3">
    <source>
        <dbReference type="ARBA" id="ARBA00004173"/>
    </source>
</evidence>
<keyword evidence="8" id="KW-0378">Hydrolase</keyword>
<keyword evidence="11" id="KW-0482">Metalloprotease</keyword>
<evidence type="ECO:0000256" key="6">
    <source>
        <dbReference type="ARBA" id="ARBA00022670"/>
    </source>
</evidence>
<keyword evidence="10" id="KW-0809">Transit peptide</keyword>
<dbReference type="AlphaFoldDB" id="A0A061S694"/>
<evidence type="ECO:0000259" key="15">
    <source>
        <dbReference type="Pfam" id="PF00675"/>
    </source>
</evidence>
<keyword evidence="12" id="KW-0496">Mitochondrion</keyword>
<dbReference type="InterPro" id="IPR007863">
    <property type="entry name" value="Peptidase_M16_C"/>
</dbReference>
<evidence type="ECO:0000256" key="14">
    <source>
        <dbReference type="RuleBase" id="RU004447"/>
    </source>
</evidence>
<evidence type="ECO:0000259" key="16">
    <source>
        <dbReference type="Pfam" id="PF05193"/>
    </source>
</evidence>
<name>A0A061S694_9CHLO</name>
<dbReference type="EC" id="3.4.24.64" evidence="5"/>
<accession>A0A061S694</accession>
<feature type="domain" description="Peptidase M16 N-terminal" evidence="15">
    <location>
        <begin position="110"/>
        <end position="256"/>
    </location>
</feature>
<keyword evidence="9" id="KW-0862">Zinc</keyword>
<dbReference type="InterPro" id="IPR050361">
    <property type="entry name" value="MPP/UQCRC_Complex"/>
</dbReference>
<dbReference type="MEROPS" id="M16.975"/>
<keyword evidence="6" id="KW-0645">Protease</keyword>
<evidence type="ECO:0000256" key="9">
    <source>
        <dbReference type="ARBA" id="ARBA00022833"/>
    </source>
</evidence>
<dbReference type="Pfam" id="PF00675">
    <property type="entry name" value="Peptidase_M16"/>
    <property type="match status" value="1"/>
</dbReference>
<dbReference type="InterPro" id="IPR011765">
    <property type="entry name" value="Pept_M16_N"/>
</dbReference>
<evidence type="ECO:0000256" key="4">
    <source>
        <dbReference type="ARBA" id="ARBA00007261"/>
    </source>
</evidence>
<feature type="non-terminal residue" evidence="17">
    <location>
        <position position="1"/>
    </location>
</feature>
<dbReference type="Pfam" id="PF05193">
    <property type="entry name" value="Peptidase_M16_C"/>
    <property type="match status" value="1"/>
</dbReference>
<dbReference type="InterPro" id="IPR011249">
    <property type="entry name" value="Metalloenz_LuxS/M16"/>
</dbReference>
<keyword evidence="7" id="KW-0479">Metal-binding</keyword>
<evidence type="ECO:0000256" key="5">
    <source>
        <dbReference type="ARBA" id="ARBA00012299"/>
    </source>
</evidence>
<dbReference type="EMBL" id="GBEZ01007133">
    <property type="protein sequence ID" value="JAC78306.1"/>
    <property type="molecule type" value="Transcribed_RNA"/>
</dbReference>
<evidence type="ECO:0000256" key="11">
    <source>
        <dbReference type="ARBA" id="ARBA00023049"/>
    </source>
</evidence>
<reference evidence="17" key="1">
    <citation type="submission" date="2014-05" db="EMBL/GenBank/DDBJ databases">
        <title>The transcriptome of the halophilic microalga Tetraselmis sp. GSL018 isolated from the Great Salt Lake, Utah.</title>
        <authorList>
            <person name="Jinkerson R.E."/>
            <person name="D'Adamo S."/>
            <person name="Posewitz M.C."/>
        </authorList>
    </citation>
    <scope>NUCLEOTIDE SEQUENCE</scope>
    <source>
        <strain evidence="17">GSL018</strain>
    </source>
</reference>
<dbReference type="PANTHER" id="PTHR11851">
    <property type="entry name" value="METALLOPROTEASE"/>
    <property type="match status" value="1"/>
</dbReference>
<dbReference type="Gene3D" id="3.30.830.10">
    <property type="entry name" value="Metalloenzyme, LuxS/M16 peptidase-like"/>
    <property type="match status" value="2"/>
</dbReference>
<comment type="catalytic activity">
    <reaction evidence="1">
        <text>Release of N-terminal transit peptides from precursor proteins imported into the mitochondrion, typically with Arg in position P2.</text>
        <dbReference type="EC" id="3.4.24.64"/>
    </reaction>
</comment>
<protein>
    <recommendedName>
        <fullName evidence="5">mitochondrial processing peptidase</fullName>
        <ecNumber evidence="5">3.4.24.64</ecNumber>
    </recommendedName>
    <alternativeName>
        <fullName evidence="13">Beta-MPP</fullName>
    </alternativeName>
</protein>
<dbReference type="GO" id="GO:0046872">
    <property type="term" value="F:metal ion binding"/>
    <property type="evidence" value="ECO:0007669"/>
    <property type="project" value="UniProtKB-KW"/>
</dbReference>
<dbReference type="FunFam" id="3.30.830.10:FF:000001">
    <property type="entry name" value="Mitochondrial-processing peptidase subunit beta, mitochondrial"/>
    <property type="match status" value="1"/>
</dbReference>